<sequence length="183" mass="20529">MFKKVLLVLIVGCLAMQCDNLKPEDSNRGTTAGLDNNFLLTYGFFFIAPNLDFNQFCPPTDQIPILEPGIHTKFMQAGDTYIFDNRARLNAFNPGSLFEYFTFTFQENAGQEIQFVSLECGLSSFEYRARQDTGLSGQSENVYIGLKTPPFEANRSRFFTKFKGITGSGTITFTTPNAQDPPH</sequence>
<evidence type="ECO:0000313" key="1">
    <source>
        <dbReference type="EMBL" id="PJZ57414.1"/>
    </source>
</evidence>
<keyword evidence="2" id="KW-1185">Reference proteome</keyword>
<dbReference type="RefSeq" id="WP_100762711.1">
    <property type="nucleotide sequence ID" value="NZ_NPDS01000004.1"/>
</dbReference>
<dbReference type="NCBIfam" id="NF038393">
    <property type="entry name" value="lipo_LIC_10705"/>
    <property type="match status" value="1"/>
</dbReference>
<evidence type="ECO:0008006" key="3">
    <source>
        <dbReference type="Google" id="ProtNLM"/>
    </source>
</evidence>
<comment type="caution">
    <text evidence="1">The sequence shown here is derived from an EMBL/GenBank/DDBJ whole genome shotgun (WGS) entry which is preliminary data.</text>
</comment>
<gene>
    <name evidence="1" type="ORF">CH367_11360</name>
</gene>
<evidence type="ECO:0000313" key="2">
    <source>
        <dbReference type="Proteomes" id="UP000231879"/>
    </source>
</evidence>
<proteinExistence type="predicted"/>
<accession>A0ABX4NKS3</accession>
<dbReference type="Proteomes" id="UP000231879">
    <property type="component" value="Unassembled WGS sequence"/>
</dbReference>
<reference evidence="1 2" key="1">
    <citation type="submission" date="2017-07" db="EMBL/GenBank/DDBJ databases">
        <title>Leptospira spp. isolated from tropical soils.</title>
        <authorList>
            <person name="Thibeaux R."/>
            <person name="Iraola G."/>
            <person name="Ferres I."/>
            <person name="Bierque E."/>
            <person name="Girault D."/>
            <person name="Soupe-Gilbert M.-E."/>
            <person name="Picardeau M."/>
            <person name="Goarant C."/>
        </authorList>
    </citation>
    <scope>NUCLEOTIDE SEQUENCE [LARGE SCALE GENOMIC DNA]</scope>
    <source>
        <strain evidence="1 2">FH4-C-A1</strain>
    </source>
</reference>
<name>A0ABX4NKS3_9LEPT</name>
<organism evidence="1 2">
    <name type="scientific">Leptospira barantonii</name>
    <dbReference type="NCBI Taxonomy" id="2023184"/>
    <lineage>
        <taxon>Bacteria</taxon>
        <taxon>Pseudomonadati</taxon>
        <taxon>Spirochaetota</taxon>
        <taxon>Spirochaetia</taxon>
        <taxon>Leptospirales</taxon>
        <taxon>Leptospiraceae</taxon>
        <taxon>Leptospira</taxon>
    </lineage>
</organism>
<protein>
    <recommendedName>
        <fullName evidence="3">Lipoprotein</fullName>
    </recommendedName>
</protein>
<dbReference type="EMBL" id="NPDS01000004">
    <property type="protein sequence ID" value="PJZ57414.1"/>
    <property type="molecule type" value="Genomic_DNA"/>
</dbReference>